<evidence type="ECO:0000313" key="2">
    <source>
        <dbReference type="Proteomes" id="UP000011682"/>
    </source>
</evidence>
<evidence type="ECO:0000313" key="1">
    <source>
        <dbReference type="EMBL" id="EPX57783.1"/>
    </source>
</evidence>
<organism evidence="1 2">
    <name type="scientific">Cystobacter fuscus (strain ATCC 25194 / DSM 2262 / NBRC 100088 / M29)</name>
    <dbReference type="NCBI Taxonomy" id="1242864"/>
    <lineage>
        <taxon>Bacteria</taxon>
        <taxon>Pseudomonadati</taxon>
        <taxon>Myxococcota</taxon>
        <taxon>Myxococcia</taxon>
        <taxon>Myxococcales</taxon>
        <taxon>Cystobacterineae</taxon>
        <taxon>Archangiaceae</taxon>
        <taxon>Cystobacter</taxon>
    </lineage>
</organism>
<dbReference type="EMBL" id="ANAH02000031">
    <property type="protein sequence ID" value="EPX57783.1"/>
    <property type="molecule type" value="Genomic_DNA"/>
</dbReference>
<reference evidence="1" key="1">
    <citation type="submission" date="2013-05" db="EMBL/GenBank/DDBJ databases">
        <title>Genome assembly of Cystobacter fuscus DSM 2262.</title>
        <authorList>
            <person name="Sharma G."/>
            <person name="Khatri I."/>
            <person name="Kaur C."/>
            <person name="Mayilraj S."/>
            <person name="Subramanian S."/>
        </authorList>
    </citation>
    <scope>NUCLEOTIDE SEQUENCE [LARGE SCALE GENOMIC DNA]</scope>
    <source>
        <strain evidence="1">DSM 2262</strain>
    </source>
</reference>
<dbReference type="OrthoDB" id="5522512at2"/>
<gene>
    <name evidence="1" type="ORF">D187_004662</name>
</gene>
<name>S9QMM8_CYSF2</name>
<dbReference type="RefSeq" id="WP_002632542.1">
    <property type="nucleotide sequence ID" value="NZ_ANAH02000031.1"/>
</dbReference>
<accession>S9QMM8</accession>
<sequence length="126" mass="13789">MVVKDENGERIRFGRAQKFRLSPKGSEAEAAYTLMVAKARDGEGRAQFDSARSAWSTPLGLTPEDGLFLVEFGQGERTIAEAVRGLDNCATPKEVKVAVERLLECGMLEPVPAAPVEPAAPPRRYW</sequence>
<proteinExistence type="predicted"/>
<comment type="caution">
    <text evidence="1">The sequence shown here is derived from an EMBL/GenBank/DDBJ whole genome shotgun (WGS) entry which is preliminary data.</text>
</comment>
<dbReference type="AlphaFoldDB" id="S9QMM8"/>
<dbReference type="Proteomes" id="UP000011682">
    <property type="component" value="Unassembled WGS sequence"/>
</dbReference>
<protein>
    <submittedName>
        <fullName evidence="1">Uncharacterized protein</fullName>
    </submittedName>
</protein>
<keyword evidence="2" id="KW-1185">Reference proteome</keyword>